<protein>
    <recommendedName>
        <fullName evidence="9">L-2,4-diaminobutyrate decarboxylase</fullName>
    </recommendedName>
</protein>
<dbReference type="GO" id="GO:0016831">
    <property type="term" value="F:carboxy-lyase activity"/>
    <property type="evidence" value="ECO:0007669"/>
    <property type="project" value="UniProtKB-KW"/>
</dbReference>
<dbReference type="PANTHER" id="PTHR11999:SF70">
    <property type="entry name" value="MIP05841P"/>
    <property type="match status" value="1"/>
</dbReference>
<gene>
    <name evidence="8" type="ORF">FOMG_18335</name>
</gene>
<dbReference type="GO" id="GO:0030170">
    <property type="term" value="F:pyridoxal phosphate binding"/>
    <property type="evidence" value="ECO:0007669"/>
    <property type="project" value="InterPro"/>
</dbReference>
<comment type="similarity">
    <text evidence="2 7">Belongs to the group II decarboxylase family.</text>
</comment>
<dbReference type="OrthoDB" id="2161780at2759"/>
<sequence length="490" mass="54225">MDPIGRALDLLHDEYLSKAKEELDKLVSVGSSVFDYQQPSRKRLIVPQVTEAEENLFRIKAVPSRQPRPLGDVITDAEHIFTARTQVNHPRFLAFIPAVPSPVSWLGGVINDAYNTFCSTWAASPGVNAVEVSLCGWLALQIGLPSDAGGVFTSGGSMANLTALVMARHQKLGNDLRARALGVAYISDQAHFCIKKGLHIMGLFPEQIRVLPSDIRGCMKISELRKAVQDDVQKRKLPFLVVATCGTTNTGGIDQLGEIADLAETFGMWLHVDGAYGASVSLCQPRRHLVRDLARADSVAWDAHKWLFQTYGCGIVLARNKAHLRTTFATTADYIRDLDIQEERPNLLDYSMELTRPARHMKLWFTLQTLGLDVLSSMINQGFETAELFEQHLRQMPSWEIMSPASLAILTFRCHPQGWSDIKTDQLNESISLELRKNNIALIATTKIGDAVCLRACMINNTITSQDIAEICAALDRTAQRCGASPETNK</sequence>
<evidence type="ECO:0000256" key="6">
    <source>
        <dbReference type="PIRSR" id="PIRSR602129-50"/>
    </source>
</evidence>
<dbReference type="PROSITE" id="PS00392">
    <property type="entry name" value="DDC_GAD_HDC_YDC"/>
    <property type="match status" value="1"/>
</dbReference>
<evidence type="ECO:0000313" key="8">
    <source>
        <dbReference type="EMBL" id="EXK24979.1"/>
    </source>
</evidence>
<reference evidence="8" key="1">
    <citation type="submission" date="2012-04" db="EMBL/GenBank/DDBJ databases">
        <title>The Genome Sequence of Fusarium oxysporum melonis.</title>
        <authorList>
            <consortium name="The Broad Institute Genome Sequencing Platform"/>
            <person name="Ma L.-J."/>
            <person name="Gale L.R."/>
            <person name="Schwartz D.C."/>
            <person name="Zhou S."/>
            <person name="Corby-Kistler H."/>
            <person name="Young S.K."/>
            <person name="Zeng Q."/>
            <person name="Gargeya S."/>
            <person name="Fitzgerald M."/>
            <person name="Haas B."/>
            <person name="Abouelleil A."/>
            <person name="Alvarado L."/>
            <person name="Arachchi H.M."/>
            <person name="Berlin A."/>
            <person name="Brown A."/>
            <person name="Chapman S.B."/>
            <person name="Chen Z."/>
            <person name="Dunbar C."/>
            <person name="Freedman E."/>
            <person name="Gearin G."/>
            <person name="Goldberg J."/>
            <person name="Griggs A."/>
            <person name="Gujja S."/>
            <person name="Heiman D."/>
            <person name="Howarth C."/>
            <person name="Larson L."/>
            <person name="Lui A."/>
            <person name="MacDonald P.J.P."/>
            <person name="Montmayeur A."/>
            <person name="Murphy C."/>
            <person name="Neiman D."/>
            <person name="Pearson M."/>
            <person name="Priest M."/>
            <person name="Roberts A."/>
            <person name="Saif S."/>
            <person name="Shea T."/>
            <person name="Shenoy N."/>
            <person name="Sisk P."/>
            <person name="Stolte C."/>
            <person name="Sykes S."/>
            <person name="Wortman J."/>
            <person name="Nusbaum C."/>
            <person name="Birren B."/>
        </authorList>
    </citation>
    <scope>NUCLEOTIDE SEQUENCE</scope>
    <source>
        <strain evidence="8">26406</strain>
    </source>
</reference>
<dbReference type="InterPro" id="IPR021115">
    <property type="entry name" value="Pyridoxal-P_BS"/>
</dbReference>
<dbReference type="Gene3D" id="3.90.1150.170">
    <property type="match status" value="1"/>
</dbReference>
<dbReference type="SUPFAM" id="SSF53383">
    <property type="entry name" value="PLP-dependent transferases"/>
    <property type="match status" value="1"/>
</dbReference>
<dbReference type="InterPro" id="IPR015421">
    <property type="entry name" value="PyrdxlP-dep_Trfase_major"/>
</dbReference>
<dbReference type="GO" id="GO:0006520">
    <property type="term" value="P:amino acid metabolic process"/>
    <property type="evidence" value="ECO:0007669"/>
    <property type="project" value="InterPro"/>
</dbReference>
<dbReference type="Gene3D" id="3.90.1150.10">
    <property type="entry name" value="Aspartate Aminotransferase, domain 1"/>
    <property type="match status" value="1"/>
</dbReference>
<keyword evidence="4 6" id="KW-0663">Pyridoxal phosphate</keyword>
<dbReference type="PANTHER" id="PTHR11999">
    <property type="entry name" value="GROUP II PYRIDOXAL-5-PHOSPHATE DECARBOXYLASE"/>
    <property type="match status" value="1"/>
</dbReference>
<keyword evidence="5 7" id="KW-0456">Lyase</keyword>
<evidence type="ECO:0000256" key="5">
    <source>
        <dbReference type="ARBA" id="ARBA00023239"/>
    </source>
</evidence>
<keyword evidence="3" id="KW-0210">Decarboxylase</keyword>
<name>W9YZK7_FUSOX</name>
<evidence type="ECO:0000256" key="3">
    <source>
        <dbReference type="ARBA" id="ARBA00022793"/>
    </source>
</evidence>
<dbReference type="InterPro" id="IPR010977">
    <property type="entry name" value="Aromatic_deC"/>
</dbReference>
<reference evidence="8" key="2">
    <citation type="submission" date="2012-05" db="EMBL/GenBank/DDBJ databases">
        <title>Annotation of the Genome Sequence of Fusarium oxysporum f. sp. melonis 26406.</title>
        <authorList>
            <consortium name="The Broad Institute Genomics Platform"/>
            <person name="Ma L.-J."/>
            <person name="Corby-Kistler H."/>
            <person name="Broz K."/>
            <person name="Gale L.R."/>
            <person name="Jonkers W."/>
            <person name="O'Donnell K."/>
            <person name="Ploetz R."/>
            <person name="Steinberg C."/>
            <person name="Schwartz D.C."/>
            <person name="VanEtten H."/>
            <person name="Zhou S."/>
            <person name="Young S.K."/>
            <person name="Zeng Q."/>
            <person name="Gargeya S."/>
            <person name="Fitzgerald M."/>
            <person name="Abouelleil A."/>
            <person name="Alvarado L."/>
            <person name="Chapman S.B."/>
            <person name="Gainer-Dewar J."/>
            <person name="Goldberg J."/>
            <person name="Griggs A."/>
            <person name="Gujja S."/>
            <person name="Hansen M."/>
            <person name="Howarth C."/>
            <person name="Imamovic A."/>
            <person name="Ireland A."/>
            <person name="Larimer J."/>
            <person name="McCowan C."/>
            <person name="Murphy C."/>
            <person name="Pearson M."/>
            <person name="Poon T.W."/>
            <person name="Priest M."/>
            <person name="Roberts A."/>
            <person name="Saif S."/>
            <person name="Shea T."/>
            <person name="Sykes S."/>
            <person name="Wortman J."/>
            <person name="Nusbaum C."/>
            <person name="Birren B."/>
        </authorList>
    </citation>
    <scope>NUCLEOTIDE SEQUENCE</scope>
    <source>
        <strain evidence="8">26406</strain>
    </source>
</reference>
<evidence type="ECO:0000256" key="4">
    <source>
        <dbReference type="ARBA" id="ARBA00022898"/>
    </source>
</evidence>
<dbReference type="Pfam" id="PF00282">
    <property type="entry name" value="Pyridoxal_deC"/>
    <property type="match status" value="1"/>
</dbReference>
<dbReference type="Proteomes" id="UP000030703">
    <property type="component" value="Unassembled WGS sequence"/>
</dbReference>
<dbReference type="Gene3D" id="3.40.640.10">
    <property type="entry name" value="Type I PLP-dependent aspartate aminotransferase-like (Major domain)"/>
    <property type="match status" value="1"/>
</dbReference>
<dbReference type="InterPro" id="IPR015422">
    <property type="entry name" value="PyrdxlP-dep_Trfase_small"/>
</dbReference>
<dbReference type="InterPro" id="IPR002129">
    <property type="entry name" value="PyrdxlP-dep_de-COase"/>
</dbReference>
<dbReference type="GO" id="GO:0019752">
    <property type="term" value="P:carboxylic acid metabolic process"/>
    <property type="evidence" value="ECO:0007669"/>
    <property type="project" value="InterPro"/>
</dbReference>
<comment type="cofactor">
    <cofactor evidence="1 6 7">
        <name>pyridoxal 5'-phosphate</name>
        <dbReference type="ChEBI" id="CHEBI:597326"/>
    </cofactor>
</comment>
<feature type="modified residue" description="N6-(pyridoxal phosphate)lysine" evidence="6">
    <location>
        <position position="305"/>
    </location>
</feature>
<proteinExistence type="inferred from homology"/>
<dbReference type="HOGENOM" id="CLU_011856_0_4_1"/>
<organism evidence="8">
    <name type="scientific">Fusarium oxysporum f. sp. melonis 26406</name>
    <dbReference type="NCBI Taxonomy" id="1089452"/>
    <lineage>
        <taxon>Eukaryota</taxon>
        <taxon>Fungi</taxon>
        <taxon>Dikarya</taxon>
        <taxon>Ascomycota</taxon>
        <taxon>Pezizomycotina</taxon>
        <taxon>Sordariomycetes</taxon>
        <taxon>Hypocreomycetidae</taxon>
        <taxon>Hypocreales</taxon>
        <taxon>Nectriaceae</taxon>
        <taxon>Fusarium</taxon>
        <taxon>Fusarium oxysporum species complex</taxon>
    </lineage>
</organism>
<dbReference type="PRINTS" id="PR00800">
    <property type="entry name" value="YHDCRBOXLASE"/>
</dbReference>
<dbReference type="AlphaFoldDB" id="W9YZK7"/>
<evidence type="ECO:0008006" key="9">
    <source>
        <dbReference type="Google" id="ProtNLM"/>
    </source>
</evidence>
<evidence type="ECO:0000256" key="2">
    <source>
        <dbReference type="ARBA" id="ARBA00009533"/>
    </source>
</evidence>
<evidence type="ECO:0000256" key="7">
    <source>
        <dbReference type="RuleBase" id="RU000382"/>
    </source>
</evidence>
<dbReference type="VEuPathDB" id="FungiDB:FOMG_18335"/>
<evidence type="ECO:0000256" key="1">
    <source>
        <dbReference type="ARBA" id="ARBA00001933"/>
    </source>
</evidence>
<accession>W9YZK7</accession>
<dbReference type="InterPro" id="IPR015424">
    <property type="entry name" value="PyrdxlP-dep_Trfase"/>
</dbReference>
<dbReference type="EMBL" id="JH659434">
    <property type="protein sequence ID" value="EXK24979.1"/>
    <property type="molecule type" value="Genomic_DNA"/>
</dbReference>